<dbReference type="Proteomes" id="UP000586827">
    <property type="component" value="Unassembled WGS sequence"/>
</dbReference>
<dbReference type="InterPro" id="IPR012337">
    <property type="entry name" value="RNaseH-like_sf"/>
</dbReference>
<protein>
    <submittedName>
        <fullName evidence="2">Transposase</fullName>
    </submittedName>
</protein>
<comment type="caution">
    <text evidence="2">The sequence shown here is derived from an EMBL/GenBank/DDBJ whole genome shotgun (WGS) entry which is preliminary data.</text>
</comment>
<sequence length="134" mass="14617">MRCGRWAATSAAHGQWVGDDFGCAASVCADRVGVVYIPPGTPCGWAPIAGPPGPAHRAPVTWNNGFIESFNRRLRPECLNRNHWTSLLKARVVIGDFKVGHNQRHRYSALGHLTPAEYAARCGHTHHPVACDIN</sequence>
<dbReference type="SUPFAM" id="SSF53098">
    <property type="entry name" value="Ribonuclease H-like"/>
    <property type="match status" value="1"/>
</dbReference>
<dbReference type="GO" id="GO:0015074">
    <property type="term" value="P:DNA integration"/>
    <property type="evidence" value="ECO:0007669"/>
    <property type="project" value="InterPro"/>
</dbReference>
<evidence type="ECO:0000259" key="1">
    <source>
        <dbReference type="Pfam" id="PF13683"/>
    </source>
</evidence>
<gene>
    <name evidence="2" type="ORF">HLB23_38005</name>
</gene>
<dbReference type="PANTHER" id="PTHR47515">
    <property type="entry name" value="LOW CALCIUM RESPONSE LOCUS PROTEIN T"/>
    <property type="match status" value="1"/>
</dbReference>
<dbReference type="PANTHER" id="PTHR47515:SF1">
    <property type="entry name" value="BLR2054 PROTEIN"/>
    <property type="match status" value="1"/>
</dbReference>
<reference evidence="2 3" key="1">
    <citation type="submission" date="2020-05" db="EMBL/GenBank/DDBJ databases">
        <title>MicrobeNet Type strains.</title>
        <authorList>
            <person name="Nicholson A.C."/>
        </authorList>
    </citation>
    <scope>NUCLEOTIDE SEQUENCE [LARGE SCALE GENOMIC DNA]</scope>
    <source>
        <strain evidence="2 3">JCM 3224</strain>
    </source>
</reference>
<evidence type="ECO:0000313" key="2">
    <source>
        <dbReference type="EMBL" id="NNH75582.1"/>
    </source>
</evidence>
<dbReference type="EMBL" id="JABELX010000024">
    <property type="protein sequence ID" value="NNH75582.1"/>
    <property type="molecule type" value="Genomic_DNA"/>
</dbReference>
<dbReference type="RefSeq" id="WP_084521167.1">
    <property type="nucleotide sequence ID" value="NZ_JABELX010000024.1"/>
</dbReference>
<feature type="domain" description="Integrase catalytic" evidence="1">
    <location>
        <begin position="62"/>
        <end position="115"/>
    </location>
</feature>
<keyword evidence="3" id="KW-1185">Reference proteome</keyword>
<proteinExistence type="predicted"/>
<accession>A0A849CAM1</accession>
<organism evidence="2 3">
    <name type="scientific">Nocardia uniformis</name>
    <dbReference type="NCBI Taxonomy" id="53432"/>
    <lineage>
        <taxon>Bacteria</taxon>
        <taxon>Bacillati</taxon>
        <taxon>Actinomycetota</taxon>
        <taxon>Actinomycetes</taxon>
        <taxon>Mycobacteriales</taxon>
        <taxon>Nocardiaceae</taxon>
        <taxon>Nocardia</taxon>
    </lineage>
</organism>
<name>A0A849CAM1_9NOCA</name>
<evidence type="ECO:0000313" key="3">
    <source>
        <dbReference type="Proteomes" id="UP000586827"/>
    </source>
</evidence>
<dbReference type="AlphaFoldDB" id="A0A849CAM1"/>
<dbReference type="InterPro" id="IPR001584">
    <property type="entry name" value="Integrase_cat-core"/>
</dbReference>
<dbReference type="Pfam" id="PF13683">
    <property type="entry name" value="rve_3"/>
    <property type="match status" value="1"/>
</dbReference>